<dbReference type="Proteomes" id="UP001202328">
    <property type="component" value="Unassembled WGS sequence"/>
</dbReference>
<feature type="region of interest" description="Disordered" evidence="1">
    <location>
        <begin position="1"/>
        <end position="48"/>
    </location>
</feature>
<evidence type="ECO:0000256" key="1">
    <source>
        <dbReference type="SAM" id="MobiDB-lite"/>
    </source>
</evidence>
<protein>
    <submittedName>
        <fullName evidence="2">Uncharacterized protein</fullName>
    </submittedName>
</protein>
<name>A0AAD4S9M0_9MAGN</name>
<feature type="non-terminal residue" evidence="2">
    <location>
        <position position="54"/>
    </location>
</feature>
<gene>
    <name evidence="2" type="ORF">MKW98_021243</name>
</gene>
<accession>A0AAD4S9M0</accession>
<dbReference type="AlphaFoldDB" id="A0AAD4S9M0"/>
<keyword evidence="3" id="KW-1185">Reference proteome</keyword>
<feature type="compositionally biased region" description="Pro residues" evidence="1">
    <location>
        <begin position="35"/>
        <end position="47"/>
    </location>
</feature>
<organism evidence="2 3">
    <name type="scientific">Papaver atlanticum</name>
    <dbReference type="NCBI Taxonomy" id="357466"/>
    <lineage>
        <taxon>Eukaryota</taxon>
        <taxon>Viridiplantae</taxon>
        <taxon>Streptophyta</taxon>
        <taxon>Embryophyta</taxon>
        <taxon>Tracheophyta</taxon>
        <taxon>Spermatophyta</taxon>
        <taxon>Magnoliopsida</taxon>
        <taxon>Ranunculales</taxon>
        <taxon>Papaveraceae</taxon>
        <taxon>Papaveroideae</taxon>
        <taxon>Papaver</taxon>
    </lineage>
</organism>
<proteinExistence type="predicted"/>
<feature type="non-terminal residue" evidence="2">
    <location>
        <position position="1"/>
    </location>
</feature>
<dbReference type="EMBL" id="JAJJMB010012497">
    <property type="protein sequence ID" value="KAI3876391.1"/>
    <property type="molecule type" value="Genomic_DNA"/>
</dbReference>
<comment type="caution">
    <text evidence="2">The sequence shown here is derived from an EMBL/GenBank/DDBJ whole genome shotgun (WGS) entry which is preliminary data.</text>
</comment>
<evidence type="ECO:0000313" key="3">
    <source>
        <dbReference type="Proteomes" id="UP001202328"/>
    </source>
</evidence>
<evidence type="ECO:0000313" key="2">
    <source>
        <dbReference type="EMBL" id="KAI3876391.1"/>
    </source>
</evidence>
<sequence>HPHPMLDSKYSWAPASPGNRLHDDTNSYAGGFARPPQPPLPPTPPPVELYIPAF</sequence>
<reference evidence="2" key="1">
    <citation type="submission" date="2022-04" db="EMBL/GenBank/DDBJ databases">
        <title>A functionally conserved STORR gene fusion in Papaver species that diverged 16.8 million years ago.</title>
        <authorList>
            <person name="Catania T."/>
        </authorList>
    </citation>
    <scope>NUCLEOTIDE SEQUENCE</scope>
    <source>
        <strain evidence="2">S-188037</strain>
    </source>
</reference>